<dbReference type="GeneID" id="37266696"/>
<feature type="compositionally biased region" description="Low complexity" evidence="1">
    <location>
        <begin position="82"/>
        <end position="94"/>
    </location>
</feature>
<protein>
    <submittedName>
        <fullName evidence="2">Uncharacterized protein</fullName>
    </submittedName>
</protein>
<dbReference type="RefSeq" id="XP_025595564.1">
    <property type="nucleotide sequence ID" value="XM_025739150.1"/>
</dbReference>
<accession>A0A316Z500</accession>
<reference evidence="2 3" key="1">
    <citation type="journal article" date="2018" name="Mol. Biol. Evol.">
        <title>Broad Genomic Sampling Reveals a Smut Pathogenic Ancestry of the Fungal Clade Ustilaginomycotina.</title>
        <authorList>
            <person name="Kijpornyongpan T."/>
            <person name="Mondo S.J."/>
            <person name="Barry K."/>
            <person name="Sandor L."/>
            <person name="Lee J."/>
            <person name="Lipzen A."/>
            <person name="Pangilinan J."/>
            <person name="LaButti K."/>
            <person name="Hainaut M."/>
            <person name="Henrissat B."/>
            <person name="Grigoriev I.V."/>
            <person name="Spatafora J.W."/>
            <person name="Aime M.C."/>
        </authorList>
    </citation>
    <scope>NUCLEOTIDE SEQUENCE [LARGE SCALE GENOMIC DNA]</scope>
    <source>
        <strain evidence="2 3">MCA 4186</strain>
    </source>
</reference>
<dbReference type="AlphaFoldDB" id="A0A316Z500"/>
<proteinExistence type="predicted"/>
<feature type="region of interest" description="Disordered" evidence="1">
    <location>
        <begin position="80"/>
        <end position="105"/>
    </location>
</feature>
<sequence length="117" mass="12001">MLAARARGCASGDATACTSEAAADAAGDWRAREGDADAVVEETAVVWLGRRKQQRPAACGGGAAPSEACLPHAQPSCASCASHTHGTHSTQTSSKCMHGIGREETRSTCLSRCETGR</sequence>
<keyword evidence="3" id="KW-1185">Reference proteome</keyword>
<name>A0A316Z500_9BASI</name>
<evidence type="ECO:0000256" key="1">
    <source>
        <dbReference type="SAM" id="MobiDB-lite"/>
    </source>
</evidence>
<organism evidence="2 3">
    <name type="scientific">Tilletiopsis washingtonensis</name>
    <dbReference type="NCBI Taxonomy" id="58919"/>
    <lineage>
        <taxon>Eukaryota</taxon>
        <taxon>Fungi</taxon>
        <taxon>Dikarya</taxon>
        <taxon>Basidiomycota</taxon>
        <taxon>Ustilaginomycotina</taxon>
        <taxon>Exobasidiomycetes</taxon>
        <taxon>Entylomatales</taxon>
        <taxon>Entylomatales incertae sedis</taxon>
        <taxon>Tilletiopsis</taxon>
    </lineage>
</organism>
<dbReference type="Proteomes" id="UP000245946">
    <property type="component" value="Unassembled WGS sequence"/>
</dbReference>
<gene>
    <name evidence="2" type="ORF">FA09DRAFT_145993</name>
</gene>
<evidence type="ECO:0000313" key="3">
    <source>
        <dbReference type="Proteomes" id="UP000245946"/>
    </source>
</evidence>
<dbReference type="EMBL" id="KZ819305">
    <property type="protein sequence ID" value="PWN95285.1"/>
    <property type="molecule type" value="Genomic_DNA"/>
</dbReference>
<evidence type="ECO:0000313" key="2">
    <source>
        <dbReference type="EMBL" id="PWN95285.1"/>
    </source>
</evidence>